<keyword evidence="4" id="KW-1185">Reference proteome</keyword>
<sequence>GAAPVVKERERVENWSGTHSCRPRKIFRPESVEQVEEIVKEAHEHRRKLRCMGSGLSPNGIGFSDADVVTLENMNEVISVDKEKKLVRVQSGALVGDVLEHLAEHGLTLQNLASINQQQIGGFTQVGAHGTGAALPPVEEQIVSMKMVTPGKGLVELSMSQEPEMFQLAKCGLGCFGVVTEVTLQCVGAHRLAEDTVVMSREEIEQGHSDRLRRNRHVRYMWIPFTDSAVVVTSNPLETPQGDPDQALNATQLAPEAERMKPMTDLLRELDAKDPEVLRAYGGIPAKVEEGGFGALRDWLLRAGPGPLSPEHVRKVNKAELEFWRNSQQTGVVDDSFNVLAFDCGGQQLVLEVVLPCGTLEDPNLADLEFVRKLLAKIESSDFPAPAPIEQRWTRGSTAGMSPVFSIDPLHSLHSWVGIILYLPTQDPKDRQKIVDTFESYKAMLEDVNTAGAFDANTHWAKIEAPRSMAERKSLREALAAKYPLQEFRALRDKLDPKGILTNELLESILGLR</sequence>
<dbReference type="Pfam" id="PF01565">
    <property type="entry name" value="FAD_binding_4"/>
    <property type="match status" value="1"/>
</dbReference>
<name>A0ABP0IMY1_9DINO</name>
<dbReference type="NCBIfam" id="TIGR01676">
    <property type="entry name" value="GLDHase"/>
    <property type="match status" value="1"/>
</dbReference>
<accession>A0ABP0IMY1</accession>
<dbReference type="InterPro" id="IPR016166">
    <property type="entry name" value="FAD-bd_PCMH"/>
</dbReference>
<dbReference type="InterPro" id="IPR007173">
    <property type="entry name" value="ALO_C"/>
</dbReference>
<dbReference type="InterPro" id="IPR016171">
    <property type="entry name" value="Vanillyl_alc_oxidase_C-sub2"/>
</dbReference>
<dbReference type="PIRSF" id="PIRSF000136">
    <property type="entry name" value="LGO_GLO"/>
    <property type="match status" value="1"/>
</dbReference>
<dbReference type="InterPro" id="IPR016169">
    <property type="entry name" value="FAD-bd_PCMH_sub2"/>
</dbReference>
<dbReference type="InterPro" id="IPR010031">
    <property type="entry name" value="FAD_lactone_oxidase-like"/>
</dbReference>
<feature type="domain" description="FAD-binding PCMH-type" evidence="2">
    <location>
        <begin position="19"/>
        <end position="189"/>
    </location>
</feature>
<dbReference type="PANTHER" id="PTHR43762:SF1">
    <property type="entry name" value="D-ARABINONO-1,4-LACTONE OXIDASE"/>
    <property type="match status" value="1"/>
</dbReference>
<dbReference type="InterPro" id="IPR010029">
    <property type="entry name" value="GL_DH"/>
</dbReference>
<dbReference type="EMBL" id="CAXAMM010004455">
    <property type="protein sequence ID" value="CAK9003673.1"/>
    <property type="molecule type" value="Genomic_DNA"/>
</dbReference>
<evidence type="ECO:0000313" key="4">
    <source>
        <dbReference type="Proteomes" id="UP001642464"/>
    </source>
</evidence>
<feature type="non-terminal residue" evidence="3">
    <location>
        <position position="1"/>
    </location>
</feature>
<dbReference type="Gene3D" id="1.10.45.10">
    <property type="entry name" value="Vanillyl-alcohol Oxidase, Chain A, domain 4"/>
    <property type="match status" value="1"/>
</dbReference>
<dbReference type="SUPFAM" id="SSF56176">
    <property type="entry name" value="FAD-binding/transporter-associated domain-like"/>
    <property type="match status" value="1"/>
</dbReference>
<comment type="caution">
    <text evidence="3">The sequence shown here is derived from an EMBL/GenBank/DDBJ whole genome shotgun (WGS) entry which is preliminary data.</text>
</comment>
<dbReference type="Gene3D" id="3.30.43.10">
    <property type="entry name" value="Uridine Diphospho-n-acetylenolpyruvylglucosamine Reductase, domain 2"/>
    <property type="match status" value="1"/>
</dbReference>
<proteinExistence type="predicted"/>
<reference evidence="3 4" key="1">
    <citation type="submission" date="2024-02" db="EMBL/GenBank/DDBJ databases">
        <authorList>
            <person name="Chen Y."/>
            <person name="Shah S."/>
            <person name="Dougan E. K."/>
            <person name="Thang M."/>
            <person name="Chan C."/>
        </authorList>
    </citation>
    <scope>NUCLEOTIDE SEQUENCE [LARGE SCALE GENOMIC DNA]</scope>
</reference>
<dbReference type="Pfam" id="PF04030">
    <property type="entry name" value="ALO"/>
    <property type="match status" value="2"/>
</dbReference>
<keyword evidence="1" id="KW-0560">Oxidoreductase</keyword>
<dbReference type="InterPro" id="IPR016167">
    <property type="entry name" value="FAD-bd_PCMH_sub1"/>
</dbReference>
<dbReference type="Proteomes" id="UP001642464">
    <property type="component" value="Unassembled WGS sequence"/>
</dbReference>
<dbReference type="InterPro" id="IPR036318">
    <property type="entry name" value="FAD-bd_PCMH-like_sf"/>
</dbReference>
<gene>
    <name evidence="3" type="ORF">SCF082_LOCUS7854</name>
</gene>
<protein>
    <submittedName>
        <fullName evidence="3">Mitochondrial</fullName>
    </submittedName>
</protein>
<evidence type="ECO:0000313" key="3">
    <source>
        <dbReference type="EMBL" id="CAK9003673.1"/>
    </source>
</evidence>
<dbReference type="PROSITE" id="PS51387">
    <property type="entry name" value="FAD_PCMH"/>
    <property type="match status" value="1"/>
</dbReference>
<dbReference type="PANTHER" id="PTHR43762">
    <property type="entry name" value="L-GULONOLACTONE OXIDASE"/>
    <property type="match status" value="1"/>
</dbReference>
<dbReference type="Gene3D" id="3.30.465.10">
    <property type="match status" value="1"/>
</dbReference>
<dbReference type="InterPro" id="IPR006094">
    <property type="entry name" value="Oxid_FAD_bind_N"/>
</dbReference>
<evidence type="ECO:0000259" key="2">
    <source>
        <dbReference type="PROSITE" id="PS51387"/>
    </source>
</evidence>
<evidence type="ECO:0000256" key="1">
    <source>
        <dbReference type="ARBA" id="ARBA00023002"/>
    </source>
</evidence>
<organism evidence="3 4">
    <name type="scientific">Durusdinium trenchii</name>
    <dbReference type="NCBI Taxonomy" id="1381693"/>
    <lineage>
        <taxon>Eukaryota</taxon>
        <taxon>Sar</taxon>
        <taxon>Alveolata</taxon>
        <taxon>Dinophyceae</taxon>
        <taxon>Suessiales</taxon>
        <taxon>Symbiodiniaceae</taxon>
        <taxon>Durusdinium</taxon>
    </lineage>
</organism>